<dbReference type="KEGG" id="ppec:H9W90_05835"/>
<keyword evidence="2" id="KW-1185">Reference proteome</keyword>
<evidence type="ECO:0000313" key="1">
    <source>
        <dbReference type="EMBL" id="QNM86638.1"/>
    </source>
</evidence>
<dbReference type="Proteomes" id="UP000515808">
    <property type="component" value="Chromosome"/>
</dbReference>
<sequence length="311" mass="35205">MKKVKRTSKKFIGFLLVSTLIWFLITLSKEYVTTITFPVVYKNLPQDKLLQVAPIKELDVLVKATGFKIIRSKFNKKQIALDASNLSKKSSKKYYFLTGNQKSTIQKQLLSQVELQEILLDTIYLNLGSLTSKKIPLSPNLDIKYHIGYDILEPIKIEPDSVIITGPESQIDKIKSINLKALKLSDVKSNFTEKVAIIKPGSKNIKLNFDSVTISGKVEKFTEGSFNIPFNVINLPEDTELNTLSKTVEVIFIVGLSNFNKIDKNSFVIECDFKVSQKNNLSYLIPKVVGKPDLIKSFRIVPNKIDFLIQK</sequence>
<proteinExistence type="predicted"/>
<protein>
    <submittedName>
        <fullName evidence="1">YbbR-like domain-containing protein</fullName>
    </submittedName>
</protein>
<dbReference type="Pfam" id="PF07949">
    <property type="entry name" value="YbbR"/>
    <property type="match status" value="1"/>
</dbReference>
<dbReference type="InterPro" id="IPR053154">
    <property type="entry name" value="c-di-AMP_regulator"/>
</dbReference>
<evidence type="ECO:0000313" key="2">
    <source>
        <dbReference type="Proteomes" id="UP000515808"/>
    </source>
</evidence>
<accession>A0A7G9LDD9</accession>
<reference evidence="1 2" key="1">
    <citation type="submission" date="2020-08" db="EMBL/GenBank/DDBJ databases">
        <title>Polaribacter sp. L12M9 isolated from gut of the Korean scallop.</title>
        <authorList>
            <person name="Jeong Y.S."/>
        </authorList>
    </citation>
    <scope>NUCLEOTIDE SEQUENCE [LARGE SCALE GENOMIC DNA]</scope>
    <source>
        <strain evidence="1 2">L12M9</strain>
    </source>
</reference>
<organism evidence="1 2">
    <name type="scientific">Polaribacter pectinis</name>
    <dbReference type="NCBI Taxonomy" id="2738844"/>
    <lineage>
        <taxon>Bacteria</taxon>
        <taxon>Pseudomonadati</taxon>
        <taxon>Bacteroidota</taxon>
        <taxon>Flavobacteriia</taxon>
        <taxon>Flavobacteriales</taxon>
        <taxon>Flavobacteriaceae</taxon>
    </lineage>
</organism>
<dbReference type="PANTHER" id="PTHR37804:SF1">
    <property type="entry name" value="CDAA REGULATORY PROTEIN CDAR"/>
    <property type="match status" value="1"/>
</dbReference>
<gene>
    <name evidence="1" type="ORF">H9W90_05835</name>
</gene>
<name>A0A7G9LDD9_9FLAO</name>
<dbReference type="AlphaFoldDB" id="A0A7G9LDD9"/>
<dbReference type="Gene3D" id="2.170.120.40">
    <property type="entry name" value="YbbR-like domain"/>
    <property type="match status" value="1"/>
</dbReference>
<dbReference type="InterPro" id="IPR012505">
    <property type="entry name" value="YbbR"/>
</dbReference>
<dbReference type="EMBL" id="CP060695">
    <property type="protein sequence ID" value="QNM86638.1"/>
    <property type="molecule type" value="Genomic_DNA"/>
</dbReference>
<dbReference type="PANTHER" id="PTHR37804">
    <property type="entry name" value="CDAA REGULATORY PROTEIN CDAR"/>
    <property type="match status" value="1"/>
</dbReference>
<dbReference type="RefSeq" id="WP_187483514.1">
    <property type="nucleotide sequence ID" value="NZ_CP060695.1"/>
</dbReference>